<dbReference type="SUPFAM" id="SSF109604">
    <property type="entry name" value="HD-domain/PDEase-like"/>
    <property type="match status" value="1"/>
</dbReference>
<keyword evidence="2" id="KW-1185">Reference proteome</keyword>
<accession>A0A9X0L3F8</accession>
<dbReference type="PANTHER" id="PTHR21174">
    <property type="match status" value="1"/>
</dbReference>
<reference evidence="1 2" key="1">
    <citation type="submission" date="2015-11" db="EMBL/GenBank/DDBJ databases">
        <title>Solirubrum puertoriconensis gen. nov. an environmental bacteria isolated in Puerto Rico.</title>
        <authorList>
            <person name="Cuebas-Irizarry M.F."/>
            <person name="Montalvo-Rodriguez R."/>
        </authorList>
    </citation>
    <scope>NUCLEOTIDE SEQUENCE [LARGE SCALE GENOMIC DNA]</scope>
    <source>
        <strain evidence="1 2">MC1A</strain>
    </source>
</reference>
<organism evidence="1 2">
    <name type="scientific">Solirubrum puertoriconensis</name>
    <dbReference type="NCBI Taxonomy" id="1751427"/>
    <lineage>
        <taxon>Bacteria</taxon>
        <taxon>Pseudomonadati</taxon>
        <taxon>Bacteroidota</taxon>
        <taxon>Cytophagia</taxon>
        <taxon>Cytophagales</taxon>
    </lineage>
</organism>
<evidence type="ECO:0008006" key="3">
    <source>
        <dbReference type="Google" id="ProtNLM"/>
    </source>
</evidence>
<dbReference type="PIRSF" id="PIRSF035170">
    <property type="entry name" value="HD_phosphohydro"/>
    <property type="match status" value="1"/>
</dbReference>
<dbReference type="Proteomes" id="UP000054223">
    <property type="component" value="Unassembled WGS sequence"/>
</dbReference>
<protein>
    <recommendedName>
        <fullName evidence="3">Metal-dependent phosphohydrolase</fullName>
    </recommendedName>
</protein>
<dbReference type="InterPro" id="IPR009218">
    <property type="entry name" value="HD_phosphohydro"/>
</dbReference>
<evidence type="ECO:0000313" key="1">
    <source>
        <dbReference type="EMBL" id="KUG06394.1"/>
    </source>
</evidence>
<sequence>MAARWQQTVAPLLPTAAGEAAWRYVLGAYAGPDRHYHALAHLATMFAVLDAHPEKASDAAVLELAVWFHDAVYDSLRHDNEARSAEAALQYLQGSRLSAEQLARLDYLIRRTQHHARTEPNDGLDTALLLDADLWILGAEPAQYAAYARQVRQEYNLVPKLLYRPGRAKVLRHLLEAPQLYRTRYAQQQRDAAARRNLAAELQAWENGRGLDDLSG</sequence>
<evidence type="ECO:0000313" key="2">
    <source>
        <dbReference type="Proteomes" id="UP000054223"/>
    </source>
</evidence>
<name>A0A9X0L3F8_SOLP1</name>
<proteinExistence type="predicted"/>
<comment type="caution">
    <text evidence="1">The sequence shown here is derived from an EMBL/GenBank/DDBJ whole genome shotgun (WGS) entry which is preliminary data.</text>
</comment>
<dbReference type="PANTHER" id="PTHR21174:SF0">
    <property type="entry name" value="HD PHOSPHOHYDROLASE FAMILY PROTEIN-RELATED"/>
    <property type="match status" value="1"/>
</dbReference>
<dbReference type="Gene3D" id="1.10.3210.10">
    <property type="entry name" value="Hypothetical protein af1432"/>
    <property type="match status" value="1"/>
</dbReference>
<dbReference type="EMBL" id="LNAL01000008">
    <property type="protein sequence ID" value="KUG06394.1"/>
    <property type="molecule type" value="Genomic_DNA"/>
</dbReference>
<dbReference type="AlphaFoldDB" id="A0A9X0L3F8"/>
<gene>
    <name evidence="1" type="ORF">ASU33_03285</name>
</gene>